<keyword evidence="2 7" id="KW-0813">Transport</keyword>
<accession>A0A1G6G4T1</accession>
<evidence type="ECO:0000259" key="8">
    <source>
        <dbReference type="SMART" id="SM00965"/>
    </source>
</evidence>
<dbReference type="FunFam" id="2.60.40.1120:FF:000003">
    <property type="entry name" value="Outer membrane protein Omp121"/>
    <property type="match status" value="1"/>
</dbReference>
<dbReference type="Pfam" id="PF07715">
    <property type="entry name" value="Plug"/>
    <property type="match status" value="1"/>
</dbReference>
<dbReference type="Gene3D" id="2.170.130.10">
    <property type="entry name" value="TonB-dependent receptor, plug domain"/>
    <property type="match status" value="1"/>
</dbReference>
<reference evidence="11 12" key="1">
    <citation type="submission" date="2016-10" db="EMBL/GenBank/DDBJ databases">
        <authorList>
            <person name="de Groot N.N."/>
        </authorList>
    </citation>
    <scope>NUCLEOTIDE SEQUENCE [LARGE SCALE GENOMIC DNA]</scope>
    <source>
        <strain evidence="9 12">NLAE-zl-C500</strain>
        <strain evidence="10 11">NLAE-zl-C57</strain>
    </source>
</reference>
<keyword evidence="6 7" id="KW-0998">Cell outer membrane</keyword>
<dbReference type="Proteomes" id="UP000183670">
    <property type="component" value="Unassembled WGS sequence"/>
</dbReference>
<dbReference type="InterPro" id="IPR039426">
    <property type="entry name" value="TonB-dep_rcpt-like"/>
</dbReference>
<dbReference type="RefSeq" id="WP_081352731.1">
    <property type="nucleotide sequence ID" value="NZ_FMYE01000013.1"/>
</dbReference>
<feature type="domain" description="Secretin/TonB short N-terminal" evidence="8">
    <location>
        <begin position="65"/>
        <end position="117"/>
    </location>
</feature>
<dbReference type="Pfam" id="PF07660">
    <property type="entry name" value="STN"/>
    <property type="match status" value="1"/>
</dbReference>
<proteinExistence type="inferred from homology"/>
<dbReference type="InterPro" id="IPR012910">
    <property type="entry name" value="Plug_dom"/>
</dbReference>
<evidence type="ECO:0000313" key="11">
    <source>
        <dbReference type="Proteomes" id="UP000181870"/>
    </source>
</evidence>
<name>A0A1G6G4T1_BACOV</name>
<dbReference type="EMBL" id="FNDO01000050">
    <property type="protein sequence ID" value="SDI50684.1"/>
    <property type="molecule type" value="Genomic_DNA"/>
</dbReference>
<dbReference type="Pfam" id="PF13715">
    <property type="entry name" value="CarbopepD_reg_2"/>
    <property type="match status" value="1"/>
</dbReference>
<keyword evidence="3 7" id="KW-1134">Transmembrane beta strand</keyword>
<dbReference type="NCBIfam" id="TIGR04056">
    <property type="entry name" value="OMP_RagA_SusC"/>
    <property type="match status" value="1"/>
</dbReference>
<dbReference type="Proteomes" id="UP000181870">
    <property type="component" value="Unassembled WGS sequence"/>
</dbReference>
<dbReference type="EMBL" id="FMYE01000013">
    <property type="protein sequence ID" value="SDB76833.1"/>
    <property type="molecule type" value="Genomic_DNA"/>
</dbReference>
<dbReference type="GO" id="GO:0009279">
    <property type="term" value="C:cell outer membrane"/>
    <property type="evidence" value="ECO:0007669"/>
    <property type="project" value="UniProtKB-SubCell"/>
</dbReference>
<evidence type="ECO:0000256" key="6">
    <source>
        <dbReference type="ARBA" id="ARBA00023237"/>
    </source>
</evidence>
<dbReference type="InterPro" id="IPR011662">
    <property type="entry name" value="Secretin/TonB_short_N"/>
</dbReference>
<dbReference type="SUPFAM" id="SSF49464">
    <property type="entry name" value="Carboxypeptidase regulatory domain-like"/>
    <property type="match status" value="1"/>
</dbReference>
<keyword evidence="4 7" id="KW-0812">Transmembrane</keyword>
<evidence type="ECO:0000256" key="7">
    <source>
        <dbReference type="PROSITE-ProRule" id="PRU01360"/>
    </source>
</evidence>
<dbReference type="SMART" id="SM00965">
    <property type="entry name" value="STN"/>
    <property type="match status" value="1"/>
</dbReference>
<evidence type="ECO:0000256" key="3">
    <source>
        <dbReference type="ARBA" id="ARBA00022452"/>
    </source>
</evidence>
<gene>
    <name evidence="9" type="ORF">SAMN05192581_101363</name>
    <name evidence="10" type="ORF">SAMN05192582_105015</name>
</gene>
<dbReference type="InterPro" id="IPR023997">
    <property type="entry name" value="TonB-dep_OMP_SusC/RagA_CS"/>
</dbReference>
<evidence type="ECO:0000256" key="2">
    <source>
        <dbReference type="ARBA" id="ARBA00022448"/>
    </source>
</evidence>
<evidence type="ECO:0000256" key="5">
    <source>
        <dbReference type="ARBA" id="ARBA00023136"/>
    </source>
</evidence>
<evidence type="ECO:0000313" key="10">
    <source>
        <dbReference type="EMBL" id="SDI50684.1"/>
    </source>
</evidence>
<dbReference type="SUPFAM" id="SSF56935">
    <property type="entry name" value="Porins"/>
    <property type="match status" value="1"/>
</dbReference>
<dbReference type="InterPro" id="IPR023996">
    <property type="entry name" value="TonB-dep_OMP_SusC/RagA"/>
</dbReference>
<dbReference type="InterPro" id="IPR037066">
    <property type="entry name" value="Plug_dom_sf"/>
</dbReference>
<protein>
    <submittedName>
        <fullName evidence="9">TonB-linked outer membrane protein, SusC/RagA family</fullName>
    </submittedName>
</protein>
<dbReference type="Gene3D" id="2.40.170.20">
    <property type="entry name" value="TonB-dependent receptor, beta-barrel domain"/>
    <property type="match status" value="1"/>
</dbReference>
<comment type="similarity">
    <text evidence="7">Belongs to the TonB-dependent receptor family.</text>
</comment>
<keyword evidence="5 7" id="KW-0472">Membrane</keyword>
<evidence type="ECO:0000256" key="1">
    <source>
        <dbReference type="ARBA" id="ARBA00004571"/>
    </source>
</evidence>
<organism evidence="9 12">
    <name type="scientific">Bacteroides ovatus</name>
    <dbReference type="NCBI Taxonomy" id="28116"/>
    <lineage>
        <taxon>Bacteria</taxon>
        <taxon>Pseudomonadati</taxon>
        <taxon>Bacteroidota</taxon>
        <taxon>Bacteroidia</taxon>
        <taxon>Bacteroidales</taxon>
        <taxon>Bacteroidaceae</taxon>
        <taxon>Bacteroides</taxon>
    </lineage>
</organism>
<evidence type="ECO:0000313" key="12">
    <source>
        <dbReference type="Proteomes" id="UP000183670"/>
    </source>
</evidence>
<dbReference type="AlphaFoldDB" id="A0A1G6G4T1"/>
<dbReference type="PROSITE" id="PS52016">
    <property type="entry name" value="TONB_DEPENDENT_REC_3"/>
    <property type="match status" value="1"/>
</dbReference>
<dbReference type="NCBIfam" id="TIGR04057">
    <property type="entry name" value="SusC_RagA_signa"/>
    <property type="match status" value="1"/>
</dbReference>
<evidence type="ECO:0000256" key="4">
    <source>
        <dbReference type="ARBA" id="ARBA00022692"/>
    </source>
</evidence>
<comment type="subcellular location">
    <subcellularLocation>
        <location evidence="1 7">Cell outer membrane</location>
        <topology evidence="1 7">Multi-pass membrane protein</topology>
    </subcellularLocation>
</comment>
<evidence type="ECO:0000313" key="9">
    <source>
        <dbReference type="EMBL" id="SDB76833.1"/>
    </source>
</evidence>
<sequence length="1140" mass="125219">MKHKTTFEKLLGTNAGRSKNWKTLRAICLLLFLCVSFTAYSQITVSVKDLSLRASLKKIEQVSNYKFFYNESLPELDQKVSLGVQNATIEQLMSKILAGMDLTYKKEQENVIVLIRKLQKNQTTRKVMGTIADEKGEPIIGASVLVKGTTMGTITDFDGKYKLDDVPEDAVISISYIGYQPVELSASNSKDLAQITLKEDSKVLDEVVVTALGISRKEKNLSYATQAVAGKELEQVRDLNVVNSLSGKVAGLDISKVSSGLGGSSKISLRGNRSISGNNQALIVVDGVPIDNTSSTTRSQGSDGKALTGGFDSGDGISSINPADIESINVLKGASAAALYGSRASNGVIIITTKKGTAGQGLGVTYSSSFSIDSPNIMLDLQDEYAQGSGGQYNKNTLYNFGPKMEGQMVEHWSNNPNYAGDKEYALTPQPNNVRDFFNTGINWSNSVGVSTGTEKTQARFSLNHDYATGIVPQNRLNRASASLRLNSKLSKNIEVDAKINYMNQKVKGKPWTGENIFNPVRQIYTMPRNIVLDDAKTYEYVSTGGTIKTLQHHWLPGGADLSQNPYWVVNRNVRSDERNKILAMGSVKWTILEGLSLMIRSSVDYYHDSGEFKLYNDTYQRAPNGDYILDSYDSFEWNNDFLLTYAKTLSEDWTFDVNFGGSTFYQNRKGSSYSNTELLAENLFSQSNAKNLVGDNSLFRRKLNSFYGFAQVTYKGFLTLDVTGRNDWSSTLPKSSFSYFYPSVGLSAVLSDIIKMPEWFNFAKVRASYAQVGNDTDPFIINQTYSYIAGGNNGYVYKSSKLPAVDLKPEKTGSFEMGVDVRFFGDRLGLDFSYYNSNTTNQLISIPMPLASGYQNRFINAGKVQNKGIEIKLYGTPIETKAFSWTTQFNFSKNTNTIKELTEDVKTITLGSEDFIANVVAEEGGSFGDIYVRGFQRNDAGEILVGTNGLPKLTSKKTVKVGNANPDWTGGWSNTFRYKNLSLNVLIDTKQGGKIVSFTDAVLSGYGSTARTLAGREGGIVFPGVLDSGEKNTKEINAETLWTTLGGRNNPVGEVFVYDASFIRLKEISLSYSFPKSVLGKLPFTGLSLGIYGKNLCYLQNKAGIFDPEMTVGTGNNQALEAFALPSTRSFGINLNVSF</sequence>
<dbReference type="InterPro" id="IPR036942">
    <property type="entry name" value="Beta-barrel_TonB_sf"/>
</dbReference>
<dbReference type="Gene3D" id="2.60.40.1120">
    <property type="entry name" value="Carboxypeptidase-like, regulatory domain"/>
    <property type="match status" value="1"/>
</dbReference>
<dbReference type="InterPro" id="IPR008969">
    <property type="entry name" value="CarboxyPept-like_regulatory"/>
</dbReference>